<keyword evidence="3" id="KW-1185">Reference proteome</keyword>
<dbReference type="EMBL" id="KQ243335">
    <property type="protein sequence ID" value="KNC75954.1"/>
    <property type="molecule type" value="Genomic_DNA"/>
</dbReference>
<feature type="transmembrane region" description="Helical" evidence="1">
    <location>
        <begin position="120"/>
        <end position="145"/>
    </location>
</feature>
<name>A0A0L0FGP5_9EUKA</name>
<protein>
    <submittedName>
        <fullName evidence="2">Uncharacterized protein</fullName>
    </submittedName>
</protein>
<evidence type="ECO:0000313" key="3">
    <source>
        <dbReference type="Proteomes" id="UP000054560"/>
    </source>
</evidence>
<keyword evidence="1" id="KW-0812">Transmembrane</keyword>
<sequence length="197" mass="22466">MIETPLVITVHKKPPFEIEVKTDGMKVPKTVCKNINIVQFIRLCKNCEIYRASGSKIREVVNVSRKLFEYQNRASTRPCSEKHRYLLHYRSTASSNSFFKMVDQLNDDTQHSLTKSLMKGFAFCLFLVPGLIFLLVPAHIGYIVVCKYKYEMDVTVRDAVQLMLFGGVHFADMKERHTLLTGTAASASNATRARKNL</sequence>
<evidence type="ECO:0000313" key="2">
    <source>
        <dbReference type="EMBL" id="KNC75954.1"/>
    </source>
</evidence>
<keyword evidence="1" id="KW-0472">Membrane</keyword>
<gene>
    <name evidence="2" type="ORF">SARC_11533</name>
</gene>
<keyword evidence="1" id="KW-1133">Transmembrane helix</keyword>
<dbReference type="RefSeq" id="XP_014149856.1">
    <property type="nucleotide sequence ID" value="XM_014294381.1"/>
</dbReference>
<accession>A0A0L0FGP5</accession>
<reference evidence="2 3" key="1">
    <citation type="submission" date="2011-02" db="EMBL/GenBank/DDBJ databases">
        <title>The Genome Sequence of Sphaeroforma arctica JP610.</title>
        <authorList>
            <consortium name="The Broad Institute Genome Sequencing Platform"/>
            <person name="Russ C."/>
            <person name="Cuomo C."/>
            <person name="Young S.K."/>
            <person name="Zeng Q."/>
            <person name="Gargeya S."/>
            <person name="Alvarado L."/>
            <person name="Berlin A."/>
            <person name="Chapman S.B."/>
            <person name="Chen Z."/>
            <person name="Freedman E."/>
            <person name="Gellesch M."/>
            <person name="Goldberg J."/>
            <person name="Griggs A."/>
            <person name="Gujja S."/>
            <person name="Heilman E."/>
            <person name="Heiman D."/>
            <person name="Howarth C."/>
            <person name="Mehta T."/>
            <person name="Neiman D."/>
            <person name="Pearson M."/>
            <person name="Roberts A."/>
            <person name="Saif S."/>
            <person name="Shea T."/>
            <person name="Shenoy N."/>
            <person name="Sisk P."/>
            <person name="Stolte C."/>
            <person name="Sykes S."/>
            <person name="White J."/>
            <person name="Yandava C."/>
            <person name="Burger G."/>
            <person name="Gray M.W."/>
            <person name="Holland P.W.H."/>
            <person name="King N."/>
            <person name="Lang F.B.F."/>
            <person name="Roger A.J."/>
            <person name="Ruiz-Trillo I."/>
            <person name="Haas B."/>
            <person name="Nusbaum C."/>
            <person name="Birren B."/>
        </authorList>
    </citation>
    <scope>NUCLEOTIDE SEQUENCE [LARGE SCALE GENOMIC DNA]</scope>
    <source>
        <strain evidence="2 3">JP610</strain>
    </source>
</reference>
<dbReference type="Proteomes" id="UP000054560">
    <property type="component" value="Unassembled WGS sequence"/>
</dbReference>
<dbReference type="AlphaFoldDB" id="A0A0L0FGP5"/>
<organism evidence="2 3">
    <name type="scientific">Sphaeroforma arctica JP610</name>
    <dbReference type="NCBI Taxonomy" id="667725"/>
    <lineage>
        <taxon>Eukaryota</taxon>
        <taxon>Ichthyosporea</taxon>
        <taxon>Ichthyophonida</taxon>
        <taxon>Sphaeroforma</taxon>
    </lineage>
</organism>
<dbReference type="GeneID" id="25912037"/>
<proteinExistence type="predicted"/>
<evidence type="ECO:0000256" key="1">
    <source>
        <dbReference type="SAM" id="Phobius"/>
    </source>
</evidence>